<comment type="pathway">
    <text evidence="11">Phospholipid metabolism; phosphatidylethanolamine biosynthesis.</text>
</comment>
<dbReference type="EMBL" id="PZQS01000004">
    <property type="protein sequence ID" value="PVD31267.1"/>
    <property type="molecule type" value="Genomic_DNA"/>
</dbReference>
<dbReference type="Proteomes" id="UP000245119">
    <property type="component" value="Linkage Group LG4"/>
</dbReference>
<keyword evidence="8" id="KW-0456">Lyase</keyword>
<proteinExistence type="predicted"/>
<evidence type="ECO:0000256" key="5">
    <source>
        <dbReference type="ARBA" id="ARBA00022793"/>
    </source>
</evidence>
<dbReference type="STRING" id="400727.A0A2T7PCY2"/>
<comment type="cofactor">
    <cofactor evidence="1">
        <name>pyruvate</name>
        <dbReference type="ChEBI" id="CHEBI:15361"/>
    </cofactor>
</comment>
<dbReference type="UniPathway" id="UPA00558"/>
<comment type="caution">
    <text evidence="13">The sequence shown here is derived from an EMBL/GenBank/DDBJ whole genome shotgun (WGS) entry which is preliminary data.</text>
</comment>
<protein>
    <recommendedName>
        <fullName evidence="3">phosphatidylserine decarboxylase</fullName>
        <ecNumber evidence="3">4.1.1.65</ecNumber>
    </recommendedName>
</protein>
<keyword evidence="14" id="KW-1185">Reference proteome</keyword>
<evidence type="ECO:0000256" key="6">
    <source>
        <dbReference type="ARBA" id="ARBA00023098"/>
    </source>
</evidence>
<evidence type="ECO:0000256" key="11">
    <source>
        <dbReference type="ARBA" id="ARBA00024326"/>
    </source>
</evidence>
<sequence>MPLKAMSRLWGRFNELELPIFLRRPLLSLYIWMFGCRLDEAEVEDLRHYRNLGEFFRRQLKPDVRPIDDNYVLTSPSDGKILHYGRVENGILEQVKGVTYSLRGFLGPQTWRDAKSTNINHISDTEYQEELGMQPDHDLFHCIIYLAPGDYHRFHSPTNWVLHHRRHFPGELLSVNPGIARWIQGLFNFNERAVYTGTWDHGFFSMCAVGATNVGSIKIYCDEDLKTNTRSKYPEGAYFDKVFQSSIQVAKGSMFGEFNLGSTIVLIFEAPKGFQFKVHDGQKIRFGQALGTLS</sequence>
<evidence type="ECO:0000256" key="2">
    <source>
        <dbReference type="ARBA" id="ARBA00005189"/>
    </source>
</evidence>
<evidence type="ECO:0000256" key="3">
    <source>
        <dbReference type="ARBA" id="ARBA00012243"/>
    </source>
</evidence>
<keyword evidence="10" id="KW-0670">Pyruvate</keyword>
<evidence type="ECO:0000256" key="1">
    <source>
        <dbReference type="ARBA" id="ARBA00001928"/>
    </source>
</evidence>
<keyword evidence="4" id="KW-0444">Lipid biosynthesis</keyword>
<evidence type="ECO:0000313" key="14">
    <source>
        <dbReference type="Proteomes" id="UP000245119"/>
    </source>
</evidence>
<evidence type="ECO:0000256" key="9">
    <source>
        <dbReference type="ARBA" id="ARBA00023264"/>
    </source>
</evidence>
<evidence type="ECO:0000256" key="4">
    <source>
        <dbReference type="ARBA" id="ARBA00022516"/>
    </source>
</evidence>
<evidence type="ECO:0000256" key="10">
    <source>
        <dbReference type="ARBA" id="ARBA00023317"/>
    </source>
</evidence>
<gene>
    <name evidence="13" type="ORF">C0Q70_06679</name>
</gene>
<dbReference type="Pfam" id="PF02666">
    <property type="entry name" value="PS_Dcarbxylase"/>
    <property type="match status" value="1"/>
</dbReference>
<keyword evidence="5" id="KW-0210">Decarboxylase</keyword>
<evidence type="ECO:0000313" key="13">
    <source>
        <dbReference type="EMBL" id="PVD31267.1"/>
    </source>
</evidence>
<dbReference type="AlphaFoldDB" id="A0A2T7PCY2"/>
<dbReference type="PANTHER" id="PTHR10067">
    <property type="entry name" value="PHOSPHATIDYLSERINE DECARBOXYLASE"/>
    <property type="match status" value="1"/>
</dbReference>
<dbReference type="GO" id="GO:0005739">
    <property type="term" value="C:mitochondrion"/>
    <property type="evidence" value="ECO:0007669"/>
    <property type="project" value="TreeGrafter"/>
</dbReference>
<dbReference type="InterPro" id="IPR033177">
    <property type="entry name" value="PSD-B"/>
</dbReference>
<dbReference type="EC" id="4.1.1.65" evidence="3"/>
<comment type="pathway">
    <text evidence="2">Lipid metabolism.</text>
</comment>
<dbReference type="GO" id="GO:0006646">
    <property type="term" value="P:phosphatidylethanolamine biosynthetic process"/>
    <property type="evidence" value="ECO:0007669"/>
    <property type="project" value="UniProtKB-UniPathway"/>
</dbReference>
<keyword evidence="9" id="KW-1208">Phospholipid metabolism</keyword>
<evidence type="ECO:0000256" key="8">
    <source>
        <dbReference type="ARBA" id="ARBA00023239"/>
    </source>
</evidence>
<dbReference type="InterPro" id="IPR003817">
    <property type="entry name" value="PS_Dcarbxylase"/>
</dbReference>
<reference evidence="13 14" key="1">
    <citation type="submission" date="2018-04" db="EMBL/GenBank/DDBJ databases">
        <title>The genome of golden apple snail Pomacea canaliculata provides insight into stress tolerance and invasive adaptation.</title>
        <authorList>
            <person name="Liu C."/>
            <person name="Liu B."/>
            <person name="Ren Y."/>
            <person name="Zhang Y."/>
            <person name="Wang H."/>
            <person name="Li S."/>
            <person name="Jiang F."/>
            <person name="Yin L."/>
            <person name="Zhang G."/>
            <person name="Qian W."/>
            <person name="Fan W."/>
        </authorList>
    </citation>
    <scope>NUCLEOTIDE SEQUENCE [LARGE SCALE GENOMIC DNA]</scope>
    <source>
        <strain evidence="13">SZHN2017</strain>
        <tissue evidence="13">Muscle</tissue>
    </source>
</reference>
<dbReference type="NCBIfam" id="TIGR00163">
    <property type="entry name" value="PS_decarb"/>
    <property type="match status" value="1"/>
</dbReference>
<keyword evidence="7" id="KW-0594">Phospholipid biosynthesis</keyword>
<name>A0A2T7PCY2_POMCA</name>
<comment type="function">
    <text evidence="12">Catalyzes the formation of phosphatidylethanolamine (PtdEtn) from phosphatidylserine (PtdSer). Plays a central role in phospholipid metabolism and in the interorganelle trafficking of phosphatidylserine. May be involved in lipid droplet biogenesis at the endoplasmic reticulum membrane.</text>
</comment>
<dbReference type="OrthoDB" id="4330at2759"/>
<dbReference type="PANTHER" id="PTHR10067:SF6">
    <property type="entry name" value="PHOSPHATIDYLSERINE DECARBOXYLASE PROENZYME, MITOCHONDRIAL"/>
    <property type="match status" value="1"/>
</dbReference>
<keyword evidence="6" id="KW-0443">Lipid metabolism</keyword>
<evidence type="ECO:0000256" key="7">
    <source>
        <dbReference type="ARBA" id="ARBA00023209"/>
    </source>
</evidence>
<accession>A0A2T7PCY2</accession>
<dbReference type="GO" id="GO:0004609">
    <property type="term" value="F:phosphatidylserine decarboxylase activity"/>
    <property type="evidence" value="ECO:0007669"/>
    <property type="project" value="UniProtKB-EC"/>
</dbReference>
<evidence type="ECO:0000256" key="12">
    <source>
        <dbReference type="ARBA" id="ARBA00045136"/>
    </source>
</evidence>
<organism evidence="13 14">
    <name type="scientific">Pomacea canaliculata</name>
    <name type="common">Golden apple snail</name>
    <dbReference type="NCBI Taxonomy" id="400727"/>
    <lineage>
        <taxon>Eukaryota</taxon>
        <taxon>Metazoa</taxon>
        <taxon>Spiralia</taxon>
        <taxon>Lophotrochozoa</taxon>
        <taxon>Mollusca</taxon>
        <taxon>Gastropoda</taxon>
        <taxon>Caenogastropoda</taxon>
        <taxon>Architaenioglossa</taxon>
        <taxon>Ampullarioidea</taxon>
        <taxon>Ampullariidae</taxon>
        <taxon>Pomacea</taxon>
    </lineage>
</organism>